<evidence type="ECO:0000256" key="1">
    <source>
        <dbReference type="ARBA" id="ARBA00022598"/>
    </source>
</evidence>
<keyword evidence="4 7" id="KW-0648">Protein biosynthesis</keyword>
<dbReference type="KEGG" id="sfj:SAMEA4384070_1582"/>
<evidence type="ECO:0000256" key="5">
    <source>
        <dbReference type="ARBA" id="ARBA00023146"/>
    </source>
</evidence>
<gene>
    <name evidence="9" type="primary">metG_1</name>
    <name evidence="9" type="ORF">SAMEA4384070_01582</name>
</gene>
<dbReference type="Pfam" id="PF09334">
    <property type="entry name" value="tRNA-synt_1g"/>
    <property type="match status" value="1"/>
</dbReference>
<keyword evidence="2 7" id="KW-0547">Nucleotide-binding</keyword>
<evidence type="ECO:0000256" key="3">
    <source>
        <dbReference type="ARBA" id="ARBA00022840"/>
    </source>
</evidence>
<keyword evidence="5 7" id="KW-0030">Aminoacyl-tRNA synthetase</keyword>
<protein>
    <submittedName>
        <fullName evidence="9">Methionine--tRNA ligase</fullName>
        <ecNumber evidence="9">6.1.1.10</ecNumber>
    </submittedName>
</protein>
<dbReference type="Proteomes" id="UP000215134">
    <property type="component" value="Chromosome 1"/>
</dbReference>
<dbReference type="RefSeq" id="WP_095096549.1">
    <property type="nucleotide sequence ID" value="NZ_CAMIQD010000002.1"/>
</dbReference>
<dbReference type="InterPro" id="IPR001412">
    <property type="entry name" value="aa-tRNA-synth_I_CS"/>
</dbReference>
<organism evidence="9 10">
    <name type="scientific">Serratia ficaria</name>
    <dbReference type="NCBI Taxonomy" id="61651"/>
    <lineage>
        <taxon>Bacteria</taxon>
        <taxon>Pseudomonadati</taxon>
        <taxon>Pseudomonadota</taxon>
        <taxon>Gammaproteobacteria</taxon>
        <taxon>Enterobacterales</taxon>
        <taxon>Yersiniaceae</taxon>
        <taxon>Serratia</taxon>
    </lineage>
</organism>
<keyword evidence="10" id="KW-1185">Reference proteome</keyword>
<evidence type="ECO:0000313" key="10">
    <source>
        <dbReference type="Proteomes" id="UP000215134"/>
    </source>
</evidence>
<dbReference type="GO" id="GO:0005829">
    <property type="term" value="C:cytosol"/>
    <property type="evidence" value="ECO:0007669"/>
    <property type="project" value="TreeGrafter"/>
</dbReference>
<comment type="similarity">
    <text evidence="7">Belongs to the class-I aminoacyl-tRNA synthetase family.</text>
</comment>
<dbReference type="AlphaFoldDB" id="A0A240BR81"/>
<dbReference type="InterPro" id="IPR015413">
    <property type="entry name" value="Methionyl/Leucyl_tRNA_Synth"/>
</dbReference>
<keyword evidence="3 7" id="KW-0067">ATP-binding</keyword>
<dbReference type="InterPro" id="IPR029038">
    <property type="entry name" value="MetRS_Zn"/>
</dbReference>
<evidence type="ECO:0000256" key="7">
    <source>
        <dbReference type="RuleBase" id="RU363039"/>
    </source>
</evidence>
<keyword evidence="1 7" id="KW-0436">Ligase</keyword>
<dbReference type="EMBL" id="LT906479">
    <property type="protein sequence ID" value="SNV97446.1"/>
    <property type="molecule type" value="Genomic_DNA"/>
</dbReference>
<dbReference type="SUPFAM" id="SSF52374">
    <property type="entry name" value="Nucleotidylyl transferase"/>
    <property type="match status" value="1"/>
</dbReference>
<dbReference type="PANTHER" id="PTHR45765">
    <property type="entry name" value="METHIONINE--TRNA LIGASE"/>
    <property type="match status" value="1"/>
</dbReference>
<dbReference type="GO" id="GO:0005524">
    <property type="term" value="F:ATP binding"/>
    <property type="evidence" value="ECO:0007669"/>
    <property type="project" value="UniProtKB-KW"/>
</dbReference>
<comment type="catalytic activity">
    <reaction evidence="6">
        <text>tRNA(Met) + L-methionine + ATP = L-methionyl-tRNA(Met) + AMP + diphosphate</text>
        <dbReference type="Rhea" id="RHEA:13481"/>
        <dbReference type="Rhea" id="RHEA-COMP:9667"/>
        <dbReference type="Rhea" id="RHEA-COMP:9698"/>
        <dbReference type="ChEBI" id="CHEBI:30616"/>
        <dbReference type="ChEBI" id="CHEBI:33019"/>
        <dbReference type="ChEBI" id="CHEBI:57844"/>
        <dbReference type="ChEBI" id="CHEBI:78442"/>
        <dbReference type="ChEBI" id="CHEBI:78530"/>
        <dbReference type="ChEBI" id="CHEBI:456215"/>
        <dbReference type="EC" id="6.1.1.10"/>
    </reaction>
</comment>
<evidence type="ECO:0000256" key="4">
    <source>
        <dbReference type="ARBA" id="ARBA00022917"/>
    </source>
</evidence>
<evidence type="ECO:0000313" key="9">
    <source>
        <dbReference type="EMBL" id="SNV97446.1"/>
    </source>
</evidence>
<dbReference type="GO" id="GO:0004825">
    <property type="term" value="F:methionine-tRNA ligase activity"/>
    <property type="evidence" value="ECO:0007669"/>
    <property type="project" value="UniProtKB-EC"/>
</dbReference>
<name>A0A240BR81_SERFI</name>
<dbReference type="Gene3D" id="2.20.28.20">
    <property type="entry name" value="Methionyl-tRNA synthetase, Zn-domain"/>
    <property type="match status" value="1"/>
</dbReference>
<evidence type="ECO:0000259" key="8">
    <source>
        <dbReference type="Pfam" id="PF09334"/>
    </source>
</evidence>
<dbReference type="PROSITE" id="PS00178">
    <property type="entry name" value="AA_TRNA_LIGASE_I"/>
    <property type="match status" value="1"/>
</dbReference>
<dbReference type="GeneID" id="75026748"/>
<dbReference type="PANTHER" id="PTHR45765:SF1">
    <property type="entry name" value="METHIONINE--TRNA LIGASE, CYTOPLASMIC"/>
    <property type="match status" value="1"/>
</dbReference>
<dbReference type="InterPro" id="IPR023458">
    <property type="entry name" value="Met-tRNA_ligase_1"/>
</dbReference>
<proteinExistence type="inferred from homology"/>
<evidence type="ECO:0000256" key="6">
    <source>
        <dbReference type="ARBA" id="ARBA00047364"/>
    </source>
</evidence>
<dbReference type="InterPro" id="IPR014729">
    <property type="entry name" value="Rossmann-like_a/b/a_fold"/>
</dbReference>
<dbReference type="EC" id="6.1.1.10" evidence="9"/>
<dbReference type="OrthoDB" id="9810191at2"/>
<reference evidence="9 10" key="1">
    <citation type="submission" date="2017-06" db="EMBL/GenBank/DDBJ databases">
        <authorList>
            <consortium name="Pathogen Informatics"/>
        </authorList>
    </citation>
    <scope>NUCLEOTIDE SEQUENCE [LARGE SCALE GENOMIC DNA]</scope>
    <source>
        <strain evidence="9 10">NCTC12148</strain>
    </source>
</reference>
<accession>A0A240BR81</accession>
<feature type="domain" description="Methionyl/Leucyl tRNA synthetase" evidence="8">
    <location>
        <begin position="5"/>
        <end position="390"/>
    </location>
</feature>
<sequence>MSKTLVIAPPPTPNGDLHVGHMAGPYLAGDIYARYLRLTGESVNYATGTDDSQTYVITSAYKLGTSPENLCRRAAADIRRSLNDWGVALDGYAPFDDDYKKMVYAFLSPLHEQGKFRLKTVRLPYSTHRNTFMVESFVSGECPACLAQSRGGLCENCGHPNNFDGLKNPVATLPPYESLEYRETEILVFPVEEYRAELERYYTAKKGSWRPHILQLMTELFSREMIDFPITYPITWGLPSHFPGTEGQVINAWAEGMPASMYCNACGESDATPADAAWRAETGNRLAYFLGFDNAYFWGVTHLALLMAHEGKYLLPDVIVPNEFYELENAKFSTSRGHLIWARDLVKTLPRDYARFYLCLTSPEHNRSNFSRDALRQILNERLIAAWNALARSYDTQRWELRLNDDEGNTPLLVDTMHQRLALTCRLETFSQSRLADWCLHHIGRLQELVAEESDISLKAINQQLRVLVDGLGLIMIDLHYAIVNANPLNGREQWALPELPPIATFTNSGSYAS</sequence>
<dbReference type="GO" id="GO:0006431">
    <property type="term" value="P:methionyl-tRNA aminoacylation"/>
    <property type="evidence" value="ECO:0007669"/>
    <property type="project" value="TreeGrafter"/>
</dbReference>
<evidence type="ECO:0000256" key="2">
    <source>
        <dbReference type="ARBA" id="ARBA00022741"/>
    </source>
</evidence>
<dbReference type="Gene3D" id="3.40.50.620">
    <property type="entry name" value="HUPs"/>
    <property type="match status" value="1"/>
</dbReference>